<dbReference type="Proteomes" id="UP001195769">
    <property type="component" value="Unassembled WGS sequence"/>
</dbReference>
<keyword evidence="1" id="KW-0812">Transmembrane</keyword>
<dbReference type="RefSeq" id="XP_041234440.1">
    <property type="nucleotide sequence ID" value="XM_041371288.1"/>
</dbReference>
<reference evidence="2" key="1">
    <citation type="journal article" date="2020" name="New Phytol.">
        <title>Comparative genomics reveals dynamic genome evolution in host specialist ectomycorrhizal fungi.</title>
        <authorList>
            <person name="Lofgren L.A."/>
            <person name="Nguyen N.H."/>
            <person name="Vilgalys R."/>
            <person name="Ruytinx J."/>
            <person name="Liao H.L."/>
            <person name="Branco S."/>
            <person name="Kuo A."/>
            <person name="LaButti K."/>
            <person name="Lipzen A."/>
            <person name="Andreopoulos W."/>
            <person name="Pangilinan J."/>
            <person name="Riley R."/>
            <person name="Hundley H."/>
            <person name="Na H."/>
            <person name="Barry K."/>
            <person name="Grigoriev I.V."/>
            <person name="Stajich J.E."/>
            <person name="Kennedy P.G."/>
        </authorList>
    </citation>
    <scope>NUCLEOTIDE SEQUENCE</scope>
    <source>
        <strain evidence="2">FC203</strain>
    </source>
</reference>
<protein>
    <submittedName>
        <fullName evidence="2">Uncharacterized protein</fullName>
    </submittedName>
</protein>
<sequence length="175" mass="19956">MVHPSFNATQPRYHGSVTRSLILSPVSVHSLALAGIIGGVALEIWVLWFIRTHKLKSNVTLDESSLLLRADLQRDHASTLDNEGLLCSICANIDFYKIFLNGIPETEDIPLDHLSSILRKSYQCNFCRLISFHDRRTWMLDKFPHVDISGIERRMFTKHCGCLQLASYPPSKFRC</sequence>
<gene>
    <name evidence="2" type="ORF">F5891DRAFT_30588</name>
</gene>
<proteinExistence type="predicted"/>
<feature type="transmembrane region" description="Helical" evidence="1">
    <location>
        <begin position="28"/>
        <end position="50"/>
    </location>
</feature>
<keyword evidence="1" id="KW-0472">Membrane</keyword>
<dbReference type="GeneID" id="64665586"/>
<evidence type="ECO:0000256" key="1">
    <source>
        <dbReference type="SAM" id="Phobius"/>
    </source>
</evidence>
<comment type="caution">
    <text evidence="2">The sequence shown here is derived from an EMBL/GenBank/DDBJ whole genome shotgun (WGS) entry which is preliminary data.</text>
</comment>
<organism evidence="2 3">
    <name type="scientific">Suillus fuscotomentosus</name>
    <dbReference type="NCBI Taxonomy" id="1912939"/>
    <lineage>
        <taxon>Eukaryota</taxon>
        <taxon>Fungi</taxon>
        <taxon>Dikarya</taxon>
        <taxon>Basidiomycota</taxon>
        <taxon>Agaricomycotina</taxon>
        <taxon>Agaricomycetes</taxon>
        <taxon>Agaricomycetidae</taxon>
        <taxon>Boletales</taxon>
        <taxon>Suillineae</taxon>
        <taxon>Suillaceae</taxon>
        <taxon>Suillus</taxon>
    </lineage>
</organism>
<evidence type="ECO:0000313" key="3">
    <source>
        <dbReference type="Proteomes" id="UP001195769"/>
    </source>
</evidence>
<dbReference type="EMBL" id="JABBWK010000001">
    <property type="protein sequence ID" value="KAG1908865.1"/>
    <property type="molecule type" value="Genomic_DNA"/>
</dbReference>
<keyword evidence="1" id="KW-1133">Transmembrane helix</keyword>
<name>A0AAD4HSU6_9AGAM</name>
<accession>A0AAD4HSU6</accession>
<evidence type="ECO:0000313" key="2">
    <source>
        <dbReference type="EMBL" id="KAG1908865.1"/>
    </source>
</evidence>
<keyword evidence="3" id="KW-1185">Reference proteome</keyword>
<dbReference type="AlphaFoldDB" id="A0AAD4HSU6"/>